<proteinExistence type="inferred from homology"/>
<evidence type="ECO:0000259" key="2">
    <source>
        <dbReference type="Pfam" id="PF01636"/>
    </source>
</evidence>
<comment type="similarity">
    <text evidence="1">Belongs to the pseudomonas-type ThrB family.</text>
</comment>
<accession>A0A845F1T0</accession>
<protein>
    <submittedName>
        <fullName evidence="3">Phosphotransferase</fullName>
    </submittedName>
</protein>
<evidence type="ECO:0000313" key="4">
    <source>
        <dbReference type="Proteomes" id="UP000447833"/>
    </source>
</evidence>
<reference evidence="3 4" key="1">
    <citation type="submission" date="2019-11" db="EMBL/GenBank/DDBJ databases">
        <title>Genome sequences of 17 halophilic strains isolated from different environments.</title>
        <authorList>
            <person name="Furrow R.E."/>
        </authorList>
    </citation>
    <scope>NUCLEOTIDE SEQUENCE [LARGE SCALE GENOMIC DNA]</scope>
    <source>
        <strain evidence="3 4">22506_14_FS</strain>
    </source>
</reference>
<sequence>MEAWIDAMFSQTLVDEASKRFGIQVTRIKKISDFENYVFEVKDKNRAWILRFTHSSHRSLEEVKAELDWIDRLYNGSVHVARSHPSVNDKMVEEFSLEDGYFFACLFEKVPGEAVKVNDSLFDAPLFEAWGKEIGKMHRISMVKHVSVQRKRWDEGDLLQFDRYLSKSEDAKIIVEGKRLIEEIQTFHETGKTFGLIHSDVHHGNFHYDGNAIHLFDFDDAMYHYYVSDIAIPVYYAVWQKCGTASLTERSSFATAFLRSFLKGYREEVKVSYEWLKTLPYFIRLRDFELYTVFHKKYDVTKLNPKEKAMLDGIRERLIHSELIAEPALEDREKWIEST</sequence>
<keyword evidence="3" id="KW-0808">Transferase</keyword>
<name>A0A845F1T0_9BACL</name>
<dbReference type="SUPFAM" id="SSF56112">
    <property type="entry name" value="Protein kinase-like (PK-like)"/>
    <property type="match status" value="1"/>
</dbReference>
<dbReference type="AlphaFoldDB" id="A0A845F1T0"/>
<dbReference type="Pfam" id="PF01636">
    <property type="entry name" value="APH"/>
    <property type="match status" value="1"/>
</dbReference>
<dbReference type="InterPro" id="IPR011009">
    <property type="entry name" value="Kinase-like_dom_sf"/>
</dbReference>
<dbReference type="InterPro" id="IPR002575">
    <property type="entry name" value="Aminoglycoside_PTrfase"/>
</dbReference>
<dbReference type="RefSeq" id="WP_160920269.1">
    <property type="nucleotide sequence ID" value="NZ_WMEY01000005.1"/>
</dbReference>
<dbReference type="PANTHER" id="PTHR21064:SF6">
    <property type="entry name" value="AMINOGLYCOSIDE PHOSPHOTRANSFERASE DOMAIN-CONTAINING PROTEIN"/>
    <property type="match status" value="1"/>
</dbReference>
<dbReference type="GO" id="GO:0004413">
    <property type="term" value="F:homoserine kinase activity"/>
    <property type="evidence" value="ECO:0007669"/>
    <property type="project" value="TreeGrafter"/>
</dbReference>
<dbReference type="PANTHER" id="PTHR21064">
    <property type="entry name" value="AMINOGLYCOSIDE PHOSPHOTRANSFERASE DOMAIN-CONTAINING PROTEIN-RELATED"/>
    <property type="match status" value="1"/>
</dbReference>
<feature type="domain" description="Aminoglycoside phosphotransferase" evidence="2">
    <location>
        <begin position="31"/>
        <end position="234"/>
    </location>
</feature>
<gene>
    <name evidence="3" type="ORF">GLW07_16005</name>
</gene>
<evidence type="ECO:0000313" key="3">
    <source>
        <dbReference type="EMBL" id="MYL64863.1"/>
    </source>
</evidence>
<dbReference type="Proteomes" id="UP000447833">
    <property type="component" value="Unassembled WGS sequence"/>
</dbReference>
<dbReference type="EMBL" id="WMEY01000005">
    <property type="protein sequence ID" value="MYL64863.1"/>
    <property type="molecule type" value="Genomic_DNA"/>
</dbReference>
<dbReference type="Gene3D" id="3.90.1200.10">
    <property type="match status" value="1"/>
</dbReference>
<organism evidence="3 4">
    <name type="scientific">Guptibacillus hwajinpoensis</name>
    <dbReference type="NCBI Taxonomy" id="208199"/>
    <lineage>
        <taxon>Bacteria</taxon>
        <taxon>Bacillati</taxon>
        <taxon>Bacillota</taxon>
        <taxon>Bacilli</taxon>
        <taxon>Bacillales</taxon>
        <taxon>Guptibacillaceae</taxon>
        <taxon>Guptibacillus</taxon>
    </lineage>
</organism>
<dbReference type="GO" id="GO:0009088">
    <property type="term" value="P:threonine biosynthetic process"/>
    <property type="evidence" value="ECO:0007669"/>
    <property type="project" value="TreeGrafter"/>
</dbReference>
<evidence type="ECO:0000256" key="1">
    <source>
        <dbReference type="ARBA" id="ARBA00038240"/>
    </source>
</evidence>
<comment type="caution">
    <text evidence="3">The sequence shown here is derived from an EMBL/GenBank/DDBJ whole genome shotgun (WGS) entry which is preliminary data.</text>
</comment>
<dbReference type="InterPro" id="IPR050249">
    <property type="entry name" value="Pseudomonas-type_ThrB"/>
</dbReference>